<gene>
    <name evidence="2" type="ORF">FCALED_LOCUS566</name>
</gene>
<evidence type="ECO:0000313" key="2">
    <source>
        <dbReference type="EMBL" id="CAG8441418.1"/>
    </source>
</evidence>
<dbReference type="Proteomes" id="UP000789570">
    <property type="component" value="Unassembled WGS sequence"/>
</dbReference>
<evidence type="ECO:0000256" key="1">
    <source>
        <dbReference type="SAM" id="Phobius"/>
    </source>
</evidence>
<name>A0A9N8V8F6_9GLOM</name>
<keyword evidence="1" id="KW-1133">Transmembrane helix</keyword>
<keyword evidence="1" id="KW-0472">Membrane</keyword>
<dbReference type="EMBL" id="CAJVPQ010000056">
    <property type="protein sequence ID" value="CAG8441418.1"/>
    <property type="molecule type" value="Genomic_DNA"/>
</dbReference>
<dbReference type="OrthoDB" id="2308682at2759"/>
<sequence length="215" mass="25051">MNASDTFKALRVIQIFLVFLCLLLEIVEYSSFSDFYAEQGYDLSAYFNGKITKSNKEGVDEVYFNGVKILYYIVISLTIVDGCFYLMRKHKGPLKRDISVKTFFTILWFISGIANIYPSFQGYRYNCSAVNDVRARRECQINVTSITIGWINAFLFFLSTLVASKFWKQRQELYEGERRVEALGEVVYKYKPRPNTIVQINEPEQVLIYKSCVKK</sequence>
<organism evidence="2 3">
    <name type="scientific">Funneliformis caledonium</name>
    <dbReference type="NCBI Taxonomy" id="1117310"/>
    <lineage>
        <taxon>Eukaryota</taxon>
        <taxon>Fungi</taxon>
        <taxon>Fungi incertae sedis</taxon>
        <taxon>Mucoromycota</taxon>
        <taxon>Glomeromycotina</taxon>
        <taxon>Glomeromycetes</taxon>
        <taxon>Glomerales</taxon>
        <taxon>Glomeraceae</taxon>
        <taxon>Funneliformis</taxon>
    </lineage>
</organism>
<feature type="transmembrane region" description="Helical" evidence="1">
    <location>
        <begin position="99"/>
        <end position="120"/>
    </location>
</feature>
<proteinExistence type="predicted"/>
<feature type="transmembrane region" description="Helical" evidence="1">
    <location>
        <begin position="12"/>
        <end position="32"/>
    </location>
</feature>
<comment type="caution">
    <text evidence="2">The sequence shown here is derived from an EMBL/GenBank/DDBJ whole genome shotgun (WGS) entry which is preliminary data.</text>
</comment>
<reference evidence="2" key="1">
    <citation type="submission" date="2021-06" db="EMBL/GenBank/DDBJ databases">
        <authorList>
            <person name="Kallberg Y."/>
            <person name="Tangrot J."/>
            <person name="Rosling A."/>
        </authorList>
    </citation>
    <scope>NUCLEOTIDE SEQUENCE</scope>
    <source>
        <strain evidence="2">UK204</strain>
    </source>
</reference>
<evidence type="ECO:0000313" key="3">
    <source>
        <dbReference type="Proteomes" id="UP000789570"/>
    </source>
</evidence>
<accession>A0A9N8V8F6</accession>
<keyword evidence="1" id="KW-0812">Transmembrane</keyword>
<keyword evidence="3" id="KW-1185">Reference proteome</keyword>
<dbReference type="AlphaFoldDB" id="A0A9N8V8F6"/>
<feature type="transmembrane region" description="Helical" evidence="1">
    <location>
        <begin position="140"/>
        <end position="163"/>
    </location>
</feature>
<feature type="transmembrane region" description="Helical" evidence="1">
    <location>
        <begin position="69"/>
        <end position="87"/>
    </location>
</feature>
<protein>
    <submittedName>
        <fullName evidence="2">6590_t:CDS:1</fullName>
    </submittedName>
</protein>